<dbReference type="Pfam" id="PF00078">
    <property type="entry name" value="RVT_1"/>
    <property type="match status" value="1"/>
</dbReference>
<sequence length="621" mass="72642">MKNQKNLKRQKLRNNEYYQMQDIQDRLYMQSSKGTKFTHLMEIITSEKNILLAYRNIKKNSGSNTNGVDGKNISHLANLEPETLIKLVQNKMKNYFPNKVRRVEIPKPDGKLRPLGIPTIMDRLIQQCILQVLEPICEAKFYKHSYGFRPLRSTKHAISRAYHLAQQNNLHYVVDVDIKGFFDNINHGKLLKQLWTLGIRDKSLIAIISKMLKAEVENIGIPQKGTPQGGILSPLLANVVLNEFDWWISSQWEEMPTRRKYKPHVKNGKEYICSKIEALKNTKLKEVYIVRYADDFKLFCRNHQDAVKLFEASKQWLKNRLHLEVSKEKSKIVNLQKNYSYFLGIKLKVHRKGKKGNRDTKWTIKSHIQEKALNKIKESVRKHIKHIQKPKVNLNLAIDLYNSFVIGVHNYYNCATNCNFDMSKLSHQTRTKIFVRLKSRKVNKSDKLPDYIKKVYGKSEMLRMIGNKPILPLPYIQHSKLMNFSQTNIYNPIDRDKIHNTQKVTDYKTIKYLIENPIQGQSIEYNDNRISLYIGQLGKCAITKEELEIGNMECHHIQPRSQGGLDNYNNLVLITKEVHKLIHSTQMETINKYLKYVPTDKIILEKLNKFRTKAGNLEICL</sequence>
<dbReference type="NCBIfam" id="TIGR04416">
    <property type="entry name" value="group_II_RT_mat"/>
    <property type="match status" value="1"/>
</dbReference>
<dbReference type="SUPFAM" id="SSF56672">
    <property type="entry name" value="DNA/RNA polymerases"/>
    <property type="match status" value="1"/>
</dbReference>
<evidence type="ECO:0000256" key="1">
    <source>
        <dbReference type="ARBA" id="ARBA00034120"/>
    </source>
</evidence>
<dbReference type="InterPro" id="IPR002711">
    <property type="entry name" value="HNH"/>
</dbReference>
<name>A0ABX2YJM5_9BACT</name>
<comment type="similarity">
    <text evidence="1">Belongs to the bacterial reverse transcriptase family.</text>
</comment>
<dbReference type="PANTHER" id="PTHR34047:SF8">
    <property type="entry name" value="PROTEIN YKFC"/>
    <property type="match status" value="1"/>
</dbReference>
<organism evidence="3 4">
    <name type="scientific">Arcobacter porcinus</name>
    <dbReference type="NCBI Taxonomy" id="1935204"/>
    <lineage>
        <taxon>Bacteria</taxon>
        <taxon>Pseudomonadati</taxon>
        <taxon>Campylobacterota</taxon>
        <taxon>Epsilonproteobacteria</taxon>
        <taxon>Campylobacterales</taxon>
        <taxon>Arcobacteraceae</taxon>
        <taxon>Arcobacter</taxon>
    </lineage>
</organism>
<dbReference type="InterPro" id="IPR030931">
    <property type="entry name" value="Group_II_RT_mat"/>
</dbReference>
<evidence type="ECO:0000313" key="4">
    <source>
        <dbReference type="Proteomes" id="UP000093159"/>
    </source>
</evidence>
<dbReference type="InterPro" id="IPR000477">
    <property type="entry name" value="RT_dom"/>
</dbReference>
<gene>
    <name evidence="3" type="primary">ltrA_1</name>
    <name evidence="3" type="ORF">AAX28_00975</name>
</gene>
<dbReference type="Gene3D" id="1.10.30.50">
    <property type="match status" value="1"/>
</dbReference>
<dbReference type="CDD" id="cd01651">
    <property type="entry name" value="RT_G2_intron"/>
    <property type="match status" value="1"/>
</dbReference>
<keyword evidence="4" id="KW-1185">Reference proteome</keyword>
<dbReference type="CDD" id="cd00085">
    <property type="entry name" value="HNHc"/>
    <property type="match status" value="1"/>
</dbReference>
<dbReference type="PROSITE" id="PS50878">
    <property type="entry name" value="RT_POL"/>
    <property type="match status" value="1"/>
</dbReference>
<reference evidence="3 4" key="1">
    <citation type="submission" date="2015-05" db="EMBL/GenBank/DDBJ databases">
        <authorList>
            <person name="Rovetto F."/>
            <person name="Cocolin L."/>
            <person name="Illeghems K."/>
            <person name="Van Nieuwerburgh F."/>
            <person name="Houf K."/>
        </authorList>
    </citation>
    <scope>NUCLEOTIDE SEQUENCE [LARGE SCALE GENOMIC DNA]</scope>
    <source>
        <strain evidence="3 4">117434</strain>
    </source>
</reference>
<comment type="caution">
    <text evidence="3">The sequence shown here is derived from an EMBL/GenBank/DDBJ whole genome shotgun (WGS) entry which is preliminary data.</text>
</comment>
<dbReference type="PANTHER" id="PTHR34047">
    <property type="entry name" value="NUCLEAR INTRON MATURASE 1, MITOCHONDRIAL-RELATED"/>
    <property type="match status" value="1"/>
</dbReference>
<evidence type="ECO:0000259" key="2">
    <source>
        <dbReference type="PROSITE" id="PS50878"/>
    </source>
</evidence>
<dbReference type="InterPro" id="IPR043502">
    <property type="entry name" value="DNA/RNA_pol_sf"/>
</dbReference>
<dbReference type="EMBL" id="LDIR01000001">
    <property type="protein sequence ID" value="OCL93432.1"/>
    <property type="molecule type" value="Genomic_DNA"/>
</dbReference>
<accession>A0ABX2YJM5</accession>
<dbReference type="InterPro" id="IPR003615">
    <property type="entry name" value="HNH_nuc"/>
</dbReference>
<dbReference type="InterPro" id="IPR051083">
    <property type="entry name" value="GrpII_Intron_Splice-Mob/Def"/>
</dbReference>
<dbReference type="SMART" id="SM00507">
    <property type="entry name" value="HNHc"/>
    <property type="match status" value="1"/>
</dbReference>
<dbReference type="Proteomes" id="UP000093159">
    <property type="component" value="Unassembled WGS sequence"/>
</dbReference>
<evidence type="ECO:0000313" key="3">
    <source>
        <dbReference type="EMBL" id="OCL93432.1"/>
    </source>
</evidence>
<protein>
    <submittedName>
        <fullName evidence="3">Group II intron-encoded protein LtrA</fullName>
    </submittedName>
</protein>
<dbReference type="RefSeq" id="WP_225352162.1">
    <property type="nucleotide sequence ID" value="NZ_LDIR01000001.1"/>
</dbReference>
<feature type="domain" description="Reverse transcriptase" evidence="2">
    <location>
        <begin position="86"/>
        <end position="347"/>
    </location>
</feature>
<proteinExistence type="inferred from homology"/>
<dbReference type="Pfam" id="PF01844">
    <property type="entry name" value="HNH"/>
    <property type="match status" value="1"/>
</dbReference>